<keyword evidence="5 11" id="KW-0493">Microtubule</keyword>
<reference evidence="13 14" key="1">
    <citation type="submission" date="2015-04" db="EMBL/GenBank/DDBJ databases">
        <authorList>
            <person name="Syromyatnikov M.Y."/>
            <person name="Popov V.N."/>
        </authorList>
    </citation>
    <scope>NUCLEOTIDE SEQUENCE [LARGE SCALE GENOMIC DNA]</scope>
</reference>
<gene>
    <name evidence="13" type="ORF">CLUMA_CG003456</name>
</gene>
<keyword evidence="6 11" id="KW-0547">Nucleotide-binding</keyword>
<feature type="compositionally biased region" description="Basic and acidic residues" evidence="12">
    <location>
        <begin position="13"/>
        <end position="23"/>
    </location>
</feature>
<evidence type="ECO:0000256" key="8">
    <source>
        <dbReference type="ARBA" id="ARBA00023017"/>
    </source>
</evidence>
<evidence type="ECO:0000256" key="1">
    <source>
        <dbReference type="ARBA" id="ARBA00004245"/>
    </source>
</evidence>
<dbReference type="GO" id="GO:0005874">
    <property type="term" value="C:microtubule"/>
    <property type="evidence" value="ECO:0007669"/>
    <property type="project" value="UniProtKB-KW"/>
</dbReference>
<evidence type="ECO:0000256" key="7">
    <source>
        <dbReference type="ARBA" id="ARBA00022840"/>
    </source>
</evidence>
<comment type="function">
    <text evidence="11">Acts as one of several non-catalytic accessory components of the cytoplasmic dynein 1 complex that are thought to be involved in linking dynein to cargos and to adapter proteins that regulate dynein function. Cytoplasmic dynein 1 acts as a motor for the intracellular retrograde motility of vesicles and organelles along microtubules. May play a role in binding dynein to membranous organelles or chromosomes.</text>
</comment>
<evidence type="ECO:0000256" key="4">
    <source>
        <dbReference type="ARBA" id="ARBA00022490"/>
    </source>
</evidence>
<comment type="subunit">
    <text evidence="11">Homodimer. The cytoplasmic dynein 1 complex consists of two catalytic heavy chains (HCs) and a number of non-catalytic subunits presented by intermediate chains (ICs).</text>
</comment>
<feature type="compositionally biased region" description="Polar residues" evidence="12">
    <location>
        <begin position="1"/>
        <end position="10"/>
    </location>
</feature>
<feature type="compositionally biased region" description="Polar residues" evidence="12">
    <location>
        <begin position="373"/>
        <end position="386"/>
    </location>
</feature>
<comment type="subcellular location">
    <subcellularLocation>
        <location evidence="1 11">Cytoplasm</location>
        <location evidence="1 11">Cytoskeleton</location>
    </subcellularLocation>
</comment>
<keyword evidence="7 11" id="KW-0067">ATP-binding</keyword>
<organism evidence="13 14">
    <name type="scientific">Clunio marinus</name>
    <dbReference type="NCBI Taxonomy" id="568069"/>
    <lineage>
        <taxon>Eukaryota</taxon>
        <taxon>Metazoa</taxon>
        <taxon>Ecdysozoa</taxon>
        <taxon>Arthropoda</taxon>
        <taxon>Hexapoda</taxon>
        <taxon>Insecta</taxon>
        <taxon>Pterygota</taxon>
        <taxon>Neoptera</taxon>
        <taxon>Endopterygota</taxon>
        <taxon>Diptera</taxon>
        <taxon>Nematocera</taxon>
        <taxon>Chironomoidea</taxon>
        <taxon>Chironomidae</taxon>
        <taxon>Clunio</taxon>
    </lineage>
</organism>
<dbReference type="Gene3D" id="3.40.50.300">
    <property type="entry name" value="P-loop containing nucleotide triphosphate hydrolases"/>
    <property type="match status" value="1"/>
</dbReference>
<feature type="region of interest" description="Disordered" evidence="12">
    <location>
        <begin position="1"/>
        <end position="23"/>
    </location>
</feature>
<proteinExistence type="inferred from homology"/>
<dbReference type="AlphaFoldDB" id="A0A1J1HP29"/>
<dbReference type="GO" id="GO:0007018">
    <property type="term" value="P:microtubule-based movement"/>
    <property type="evidence" value="ECO:0007669"/>
    <property type="project" value="InterPro"/>
</dbReference>
<evidence type="ECO:0000256" key="2">
    <source>
        <dbReference type="ARBA" id="ARBA00006831"/>
    </source>
</evidence>
<evidence type="ECO:0000256" key="12">
    <source>
        <dbReference type="SAM" id="MobiDB-lite"/>
    </source>
</evidence>
<keyword evidence="8 11" id="KW-0243">Dynein</keyword>
<name>A0A1J1HP29_9DIPT</name>
<dbReference type="GO" id="GO:0005524">
    <property type="term" value="F:ATP binding"/>
    <property type="evidence" value="ECO:0007669"/>
    <property type="project" value="UniProtKB-KW"/>
</dbReference>
<dbReference type="OrthoDB" id="27603at2759"/>
<dbReference type="GO" id="GO:0045504">
    <property type="term" value="F:dynein heavy chain binding"/>
    <property type="evidence" value="ECO:0007669"/>
    <property type="project" value="TreeGrafter"/>
</dbReference>
<dbReference type="GO" id="GO:0000226">
    <property type="term" value="P:microtubule cytoskeleton organization"/>
    <property type="evidence" value="ECO:0007669"/>
    <property type="project" value="TreeGrafter"/>
</dbReference>
<accession>A0A1J1HP29</accession>
<keyword evidence="10 11" id="KW-0206">Cytoskeleton</keyword>
<comment type="similarity">
    <text evidence="2 11">Belongs to the dynein light intermediate chain family.</text>
</comment>
<feature type="compositionally biased region" description="Low complexity" evidence="12">
    <location>
        <begin position="432"/>
        <end position="452"/>
    </location>
</feature>
<dbReference type="PANTHER" id="PTHR12688:SF0">
    <property type="entry name" value="DYNEIN LIGHT INTERMEDIATE CHAIN"/>
    <property type="match status" value="1"/>
</dbReference>
<protein>
    <recommendedName>
        <fullName evidence="11">Dynein light intermediate chain</fullName>
    </recommendedName>
</protein>
<keyword evidence="3 11" id="KW-0813">Transport</keyword>
<feature type="region of interest" description="Disordered" evidence="12">
    <location>
        <begin position="429"/>
        <end position="463"/>
    </location>
</feature>
<dbReference type="InterPro" id="IPR008467">
    <property type="entry name" value="Dynein1_light_intermed_chain"/>
</dbReference>
<evidence type="ECO:0000256" key="5">
    <source>
        <dbReference type="ARBA" id="ARBA00022701"/>
    </source>
</evidence>
<evidence type="ECO:0000313" key="14">
    <source>
        <dbReference type="Proteomes" id="UP000183832"/>
    </source>
</evidence>
<dbReference type="GO" id="GO:0005813">
    <property type="term" value="C:centrosome"/>
    <property type="evidence" value="ECO:0007669"/>
    <property type="project" value="TreeGrafter"/>
</dbReference>
<sequence length="497" mass="55716">MMETSTNGLTPSKKKDNGEPKENLWSEILGEVQTQGTTKLPSNKSVLVLGDNSSGKTSLIAKLQGVEDPKKGAGLEYAYIDVRDEYRDDLTRLGVWILDGDPGHLNLMKFALNEQNYAHTLVILTVSMTTPWHWHDQLQHWMKVLDDHLISLKLSSEERQEQKQRLINEWQNYCESGDELDPSSPMKRTNRLSSVEDDLDLMPLPENCLSTNLGLNIVVVVTKTDYMSTLEKEFDYRDEHFDFMQQWIRRFCLQYGASLFYTSVKEDKNCDLLYKYLTHRIYELPFRTPALVVEKDAVLIPAGWDNQKKISILYENMHTCRADDFYSDIIAQPPSRKTVSNREVEIVTEDEQAFLARQQQILQQGQQGGQQQTRSVSPMRTPQSAGKSAPRTPGAGQGSPNKKIEAKLTPGAPSGEGVLANFFNSLLHKKSGSPGTPSGPNSLSSGTNSLTPRTNGTDGMVTPEKLMHLDAGAELDRISRSAAKKDLDFNEAPTSDC</sequence>
<feature type="compositionally biased region" description="Low complexity" evidence="12">
    <location>
        <begin position="360"/>
        <end position="372"/>
    </location>
</feature>
<keyword evidence="14" id="KW-1185">Reference proteome</keyword>
<evidence type="ECO:0000256" key="11">
    <source>
        <dbReference type="RuleBase" id="RU366047"/>
    </source>
</evidence>
<evidence type="ECO:0000313" key="13">
    <source>
        <dbReference type="EMBL" id="CRK89799.1"/>
    </source>
</evidence>
<dbReference type="InterPro" id="IPR022780">
    <property type="entry name" value="Dynein_light_int_chain"/>
</dbReference>
<dbReference type="Proteomes" id="UP000183832">
    <property type="component" value="Unassembled WGS sequence"/>
</dbReference>
<feature type="region of interest" description="Disordered" evidence="12">
    <location>
        <begin position="360"/>
        <end position="412"/>
    </location>
</feature>
<dbReference type="InterPro" id="IPR027417">
    <property type="entry name" value="P-loop_NTPase"/>
</dbReference>
<keyword evidence="9 11" id="KW-0505">Motor protein</keyword>
<keyword evidence="4 11" id="KW-0963">Cytoplasm</keyword>
<evidence type="ECO:0000256" key="9">
    <source>
        <dbReference type="ARBA" id="ARBA00023175"/>
    </source>
</evidence>
<dbReference type="SUPFAM" id="SSF52540">
    <property type="entry name" value="P-loop containing nucleoside triphosphate hydrolases"/>
    <property type="match status" value="1"/>
</dbReference>
<dbReference type="STRING" id="568069.A0A1J1HP29"/>
<dbReference type="PANTHER" id="PTHR12688">
    <property type="entry name" value="DYNEIN LIGHT INTERMEDIATE CHAIN"/>
    <property type="match status" value="1"/>
</dbReference>
<evidence type="ECO:0000256" key="6">
    <source>
        <dbReference type="ARBA" id="ARBA00022741"/>
    </source>
</evidence>
<evidence type="ECO:0000256" key="10">
    <source>
        <dbReference type="ARBA" id="ARBA00023212"/>
    </source>
</evidence>
<dbReference type="GO" id="GO:0005868">
    <property type="term" value="C:cytoplasmic dynein complex"/>
    <property type="evidence" value="ECO:0007669"/>
    <property type="project" value="UniProtKB-UniRule"/>
</dbReference>
<dbReference type="EMBL" id="CVRI01000014">
    <property type="protein sequence ID" value="CRK89799.1"/>
    <property type="molecule type" value="Genomic_DNA"/>
</dbReference>
<dbReference type="Pfam" id="PF05783">
    <property type="entry name" value="DLIC"/>
    <property type="match status" value="1"/>
</dbReference>
<evidence type="ECO:0000256" key="3">
    <source>
        <dbReference type="ARBA" id="ARBA00022448"/>
    </source>
</evidence>